<evidence type="ECO:0000313" key="2">
    <source>
        <dbReference type="Proteomes" id="UP000662986"/>
    </source>
</evidence>
<dbReference type="Proteomes" id="UP000662986">
    <property type="component" value="Plasmid unnamed1"/>
</dbReference>
<protein>
    <submittedName>
        <fullName evidence="1">Uncharacterized protein</fullName>
    </submittedName>
</protein>
<accession>A0A974VYL3</accession>
<proteinExistence type="predicted"/>
<keyword evidence="2" id="KW-1185">Reference proteome</keyword>
<organism evidence="1 2">
    <name type="scientific">Rhodococcus pseudokoreensis</name>
    <dbReference type="NCBI Taxonomy" id="2811421"/>
    <lineage>
        <taxon>Bacteria</taxon>
        <taxon>Bacillati</taxon>
        <taxon>Actinomycetota</taxon>
        <taxon>Actinomycetes</taxon>
        <taxon>Mycobacteriales</taxon>
        <taxon>Nocardiaceae</taxon>
        <taxon>Rhodococcus</taxon>
    </lineage>
</organism>
<name>A0A974VYL3_9NOCA</name>
<dbReference type="RefSeq" id="WP_206004742.1">
    <property type="nucleotide sequence ID" value="NZ_CP070618.1"/>
</dbReference>
<gene>
    <name evidence="1" type="ORF">JWS13_04760</name>
</gene>
<geneLocation type="plasmid" evidence="1 2">
    <name>unnamed1</name>
</geneLocation>
<evidence type="ECO:0000313" key="1">
    <source>
        <dbReference type="EMBL" id="QSE87983.1"/>
    </source>
</evidence>
<reference evidence="1 2" key="2">
    <citation type="journal article" date="2022" name="Arch. Microbiol.">
        <title>Rhodococcus pseudokoreensis sp. nov. isolated from the rhizosphere of young M26 apple rootstocks.</title>
        <authorList>
            <person name="Kampfer P."/>
            <person name="Glaeser S.P."/>
            <person name="Blom J."/>
            <person name="Wolf J."/>
            <person name="Benning S."/>
            <person name="Schloter M."/>
            <person name="Neumann-Schaal M."/>
        </authorList>
    </citation>
    <scope>NUCLEOTIDE SEQUENCE [LARGE SCALE GENOMIC DNA]</scope>
    <source>
        <strain evidence="1 2">R79</strain>
    </source>
</reference>
<sequence>MTISAPLAADAARLQVMRRLRAHGLTETMLRDDSPSYALLQRIPADQWAMFFDDWEELSAWRRADPWWQVGIRASRT</sequence>
<keyword evidence="1" id="KW-0614">Plasmid</keyword>
<dbReference type="EMBL" id="CP070618">
    <property type="protein sequence ID" value="QSE87983.1"/>
    <property type="molecule type" value="Genomic_DNA"/>
</dbReference>
<reference evidence="1 2" key="1">
    <citation type="journal article" date="2021" name="Microbiol. Resour. Announc.">
        <title>Complete Genome Sequences of Two Rhodococcus sp. Strains with Large and Linear Chromosomes, Isolated from Apple Rhizosphere.</title>
        <authorList>
            <person name="Benning S."/>
            <person name="Brugnone N."/>
            <person name="Siani R."/>
            <person name="Kublik S."/>
            <person name="Schloter M."/>
            <person name="Rad V."/>
        </authorList>
    </citation>
    <scope>NUCLEOTIDE SEQUENCE [LARGE SCALE GENOMIC DNA]</scope>
    <source>
        <strain evidence="1 2">R79</strain>
    </source>
</reference>